<dbReference type="OrthoDB" id="10659422at2759"/>
<evidence type="ECO:0000256" key="1">
    <source>
        <dbReference type="SAM" id="Coils"/>
    </source>
</evidence>
<keyword evidence="3" id="KW-1185">Reference proteome</keyword>
<feature type="coiled-coil region" evidence="1">
    <location>
        <begin position="212"/>
        <end position="246"/>
    </location>
</feature>
<keyword evidence="1" id="KW-0175">Coiled coil</keyword>
<dbReference type="Proteomes" id="UP000187209">
    <property type="component" value="Unassembled WGS sequence"/>
</dbReference>
<organism evidence="2 3">
    <name type="scientific">Stentor coeruleus</name>
    <dbReference type="NCBI Taxonomy" id="5963"/>
    <lineage>
        <taxon>Eukaryota</taxon>
        <taxon>Sar</taxon>
        <taxon>Alveolata</taxon>
        <taxon>Ciliophora</taxon>
        <taxon>Postciliodesmatophora</taxon>
        <taxon>Heterotrichea</taxon>
        <taxon>Heterotrichida</taxon>
        <taxon>Stentoridae</taxon>
        <taxon>Stentor</taxon>
    </lineage>
</organism>
<feature type="coiled-coil region" evidence="1">
    <location>
        <begin position="129"/>
        <end position="156"/>
    </location>
</feature>
<comment type="caution">
    <text evidence="2">The sequence shown here is derived from an EMBL/GenBank/DDBJ whole genome shotgun (WGS) entry which is preliminary data.</text>
</comment>
<proteinExistence type="predicted"/>
<protein>
    <submittedName>
        <fullName evidence="2">Uncharacterized protein</fullName>
    </submittedName>
</protein>
<evidence type="ECO:0000313" key="2">
    <source>
        <dbReference type="EMBL" id="OMJ68655.1"/>
    </source>
</evidence>
<dbReference type="EMBL" id="MPUH01001298">
    <property type="protein sequence ID" value="OMJ68655.1"/>
    <property type="molecule type" value="Genomic_DNA"/>
</dbReference>
<dbReference type="AlphaFoldDB" id="A0A1R2AW34"/>
<name>A0A1R2AW34_9CILI</name>
<accession>A0A1R2AW34</accession>
<gene>
    <name evidence="2" type="ORF">SteCoe_33830</name>
</gene>
<evidence type="ECO:0000313" key="3">
    <source>
        <dbReference type="Proteomes" id="UP000187209"/>
    </source>
</evidence>
<feature type="coiled-coil region" evidence="1">
    <location>
        <begin position="13"/>
        <end position="100"/>
    </location>
</feature>
<sequence length="251" mass="29236">MVSLTMGKMWGEKVEEIANLKAAKQELKEQLKEVKDELDILKQEISENRQSKDDAESKLDFISSEYQATLETTVMQEIIINELSQLKSDHEKEISSLKISLSSLQKSLDDALAALQISRNLEKDFRAEIKHGDQLRQQLEVEKEDLQEALSKKIADFDTLMRAKEHCDRHIAILVKEKDRVMNKNDPKPTQPSKIYESVVEEKVTSWGQVENLRLKALLEQEQKENEAKRIQIEKLQKENWNLLNRLRNKK</sequence>
<reference evidence="2 3" key="1">
    <citation type="submission" date="2016-11" db="EMBL/GenBank/DDBJ databases">
        <title>The macronuclear genome of Stentor coeruleus: a giant cell with tiny introns.</title>
        <authorList>
            <person name="Slabodnick M."/>
            <person name="Ruby J.G."/>
            <person name="Reiff S.B."/>
            <person name="Swart E.C."/>
            <person name="Gosai S."/>
            <person name="Prabakaran S."/>
            <person name="Witkowska E."/>
            <person name="Larue G.E."/>
            <person name="Fisher S."/>
            <person name="Freeman R.M."/>
            <person name="Gunawardena J."/>
            <person name="Chu W."/>
            <person name="Stover N.A."/>
            <person name="Gregory B.D."/>
            <person name="Nowacki M."/>
            <person name="Derisi J."/>
            <person name="Roy S.W."/>
            <person name="Marshall W.F."/>
            <person name="Sood P."/>
        </authorList>
    </citation>
    <scope>NUCLEOTIDE SEQUENCE [LARGE SCALE GENOMIC DNA]</scope>
    <source>
        <strain evidence="2">WM001</strain>
    </source>
</reference>